<proteinExistence type="predicted"/>
<accession>M5S9I3</accession>
<evidence type="ECO:0000313" key="1">
    <source>
        <dbReference type="EMBL" id="EMI22829.1"/>
    </source>
</evidence>
<reference evidence="1 2" key="1">
    <citation type="journal article" date="2013" name="Mar. Genomics">
        <title>Expression of sulfatases in Rhodopirellula baltica and the diversity of sulfatases in the genus Rhodopirellula.</title>
        <authorList>
            <person name="Wegner C.E."/>
            <person name="Richter-Heitmann T."/>
            <person name="Klindworth A."/>
            <person name="Klockow C."/>
            <person name="Richter M."/>
            <person name="Achstetter T."/>
            <person name="Glockner F.O."/>
            <person name="Harder J."/>
        </authorList>
    </citation>
    <scope>NUCLEOTIDE SEQUENCE [LARGE SCALE GENOMIC DNA]</scope>
    <source>
        <strain evidence="1 2">SM1</strain>
    </source>
</reference>
<protein>
    <submittedName>
        <fullName evidence="1">Uncharacterized protein</fullName>
    </submittedName>
</protein>
<organism evidence="1 2">
    <name type="scientific">Rhodopirellula maiorica SM1</name>
    <dbReference type="NCBI Taxonomy" id="1265738"/>
    <lineage>
        <taxon>Bacteria</taxon>
        <taxon>Pseudomonadati</taxon>
        <taxon>Planctomycetota</taxon>
        <taxon>Planctomycetia</taxon>
        <taxon>Pirellulales</taxon>
        <taxon>Pirellulaceae</taxon>
        <taxon>Novipirellula</taxon>
    </lineage>
</organism>
<dbReference type="EMBL" id="ANOG01000029">
    <property type="protein sequence ID" value="EMI22829.1"/>
    <property type="molecule type" value="Genomic_DNA"/>
</dbReference>
<comment type="caution">
    <text evidence="1">The sequence shown here is derived from an EMBL/GenBank/DDBJ whole genome shotgun (WGS) entry which is preliminary data.</text>
</comment>
<gene>
    <name evidence="1" type="ORF">RMSM_00238</name>
</gene>
<evidence type="ECO:0000313" key="2">
    <source>
        <dbReference type="Proteomes" id="UP000011991"/>
    </source>
</evidence>
<keyword evidence="2" id="KW-1185">Reference proteome</keyword>
<sequence>MHRQSVAICFVRGTARPPNAIYFGKKQVAFVAVRRGASLGLNRTFYSPQPDSSRPMPSAFVVGLARVPGVSTTKMGILANPTT</sequence>
<name>M5S9I3_9BACT</name>
<dbReference type="AlphaFoldDB" id="M5S9I3"/>
<dbReference type="Proteomes" id="UP000011991">
    <property type="component" value="Unassembled WGS sequence"/>
</dbReference>